<sequence>MIGEPAYLIAIAARDRQKKILPPDHVTVGTCRRAPKVAIVQPIVTNIGVSAA</sequence>
<dbReference type="EMBL" id="LAZR01000764">
    <property type="protein sequence ID" value="KKN58375.1"/>
    <property type="molecule type" value="Genomic_DNA"/>
</dbReference>
<accession>A0A0F9RPC1</accession>
<proteinExistence type="predicted"/>
<protein>
    <submittedName>
        <fullName evidence="1">Uncharacterized protein</fullName>
    </submittedName>
</protein>
<organism evidence="1">
    <name type="scientific">marine sediment metagenome</name>
    <dbReference type="NCBI Taxonomy" id="412755"/>
    <lineage>
        <taxon>unclassified sequences</taxon>
        <taxon>metagenomes</taxon>
        <taxon>ecological metagenomes</taxon>
    </lineage>
</organism>
<evidence type="ECO:0000313" key="1">
    <source>
        <dbReference type="EMBL" id="KKN58375.1"/>
    </source>
</evidence>
<gene>
    <name evidence="1" type="ORF">LCGC14_0552670</name>
</gene>
<dbReference type="AlphaFoldDB" id="A0A0F9RPC1"/>
<reference evidence="1" key="1">
    <citation type="journal article" date="2015" name="Nature">
        <title>Complex archaea that bridge the gap between prokaryotes and eukaryotes.</title>
        <authorList>
            <person name="Spang A."/>
            <person name="Saw J.H."/>
            <person name="Jorgensen S.L."/>
            <person name="Zaremba-Niedzwiedzka K."/>
            <person name="Martijn J."/>
            <person name="Lind A.E."/>
            <person name="van Eijk R."/>
            <person name="Schleper C."/>
            <person name="Guy L."/>
            <person name="Ettema T.J."/>
        </authorList>
    </citation>
    <scope>NUCLEOTIDE SEQUENCE</scope>
</reference>
<comment type="caution">
    <text evidence="1">The sequence shown here is derived from an EMBL/GenBank/DDBJ whole genome shotgun (WGS) entry which is preliminary data.</text>
</comment>
<name>A0A0F9RPC1_9ZZZZ</name>